<dbReference type="Proteomes" id="UP000263596">
    <property type="component" value="Unassembled WGS sequence"/>
</dbReference>
<dbReference type="AlphaFoldDB" id="A0A3D2SHV8"/>
<reference evidence="2 3" key="1">
    <citation type="journal article" date="2018" name="Nat. Biotechnol.">
        <title>A standardized bacterial taxonomy based on genome phylogeny substantially revises the tree of life.</title>
        <authorList>
            <person name="Parks D.H."/>
            <person name="Chuvochina M."/>
            <person name="Waite D.W."/>
            <person name="Rinke C."/>
            <person name="Skarshewski A."/>
            <person name="Chaumeil P.A."/>
            <person name="Hugenholtz P."/>
        </authorList>
    </citation>
    <scope>NUCLEOTIDE SEQUENCE [LARGE SCALE GENOMIC DNA]</scope>
    <source>
        <strain evidence="2">UBA9669</strain>
    </source>
</reference>
<gene>
    <name evidence="2" type="ORF">DHW29_01770</name>
</gene>
<feature type="domain" description="AbiTii" evidence="1">
    <location>
        <begin position="5"/>
        <end position="187"/>
    </location>
</feature>
<organism evidence="2 3">
    <name type="scientific">Acinetobacter ursingii</name>
    <dbReference type="NCBI Taxonomy" id="108980"/>
    <lineage>
        <taxon>Bacteria</taxon>
        <taxon>Pseudomonadati</taxon>
        <taxon>Pseudomonadota</taxon>
        <taxon>Gammaproteobacteria</taxon>
        <taxon>Moraxellales</taxon>
        <taxon>Moraxellaceae</taxon>
        <taxon>Acinetobacter</taxon>
    </lineage>
</organism>
<evidence type="ECO:0000313" key="2">
    <source>
        <dbReference type="EMBL" id="HCK29047.1"/>
    </source>
</evidence>
<proteinExistence type="predicted"/>
<sequence>MSQNSIVLQLQELAVDPESNIEELLNKALLVARKLKIKKFRKWCEHELDGYDGDELPEYRLFKGQLMVFNPYYGLQPFMIPHDLDEVVTAIKLGLSVGEINNLLKQNSEIFEYVINNDAKLLLISLQDSFTQLEPRVIFKRSQLLGISTKLRNIILNWSLQLEEDGILGEGLKFTEREKEAAMSVNHFNIQNMQGVAGNVTGGTINQNNQMNIKKMDFDTLARYLAESNVAFSDIQILKDAIESDPIPTEPNKLGSMVSNWIGNMIGKAANGSWDVSIAVAGTLLAEAITKFYGLG</sequence>
<dbReference type="EMBL" id="DPVE01000032">
    <property type="protein sequence ID" value="HCK29047.1"/>
    <property type="molecule type" value="Genomic_DNA"/>
</dbReference>
<comment type="caution">
    <text evidence="2">The sequence shown here is derived from an EMBL/GenBank/DDBJ whole genome shotgun (WGS) entry which is preliminary data.</text>
</comment>
<accession>A0A3D2SHV8</accession>
<dbReference type="Pfam" id="PF18864">
    <property type="entry name" value="AbiTii"/>
    <property type="match status" value="1"/>
</dbReference>
<evidence type="ECO:0000259" key="1">
    <source>
        <dbReference type="Pfam" id="PF18864"/>
    </source>
</evidence>
<evidence type="ECO:0000313" key="3">
    <source>
        <dbReference type="Proteomes" id="UP000263596"/>
    </source>
</evidence>
<dbReference type="RefSeq" id="WP_049173770.1">
    <property type="nucleotide sequence ID" value="NZ_BKFK01000002.1"/>
</dbReference>
<name>A0A3D2SHV8_9GAMM</name>
<protein>
    <recommendedName>
        <fullName evidence="1">AbiTii domain-containing protein</fullName>
    </recommendedName>
</protein>
<dbReference type="InterPro" id="IPR041304">
    <property type="entry name" value="AbiTii"/>
</dbReference>